<feature type="transmembrane region" description="Helical" evidence="1">
    <location>
        <begin position="83"/>
        <end position="106"/>
    </location>
</feature>
<gene>
    <name evidence="2" type="ORF">SAMN05444920_114105</name>
</gene>
<reference evidence="2 3" key="1">
    <citation type="submission" date="2016-10" db="EMBL/GenBank/DDBJ databases">
        <authorList>
            <person name="de Groot N.N."/>
        </authorList>
    </citation>
    <scope>NUCLEOTIDE SEQUENCE [LARGE SCALE GENOMIC DNA]</scope>
    <source>
        <strain evidence="2 3">CGMCC 4.7037</strain>
    </source>
</reference>
<dbReference type="EMBL" id="FNVT01000014">
    <property type="protein sequence ID" value="SEG99829.1"/>
    <property type="molecule type" value="Genomic_DNA"/>
</dbReference>
<evidence type="ECO:0000313" key="2">
    <source>
        <dbReference type="EMBL" id="SEG99829.1"/>
    </source>
</evidence>
<keyword evidence="1" id="KW-1133">Transmembrane helix</keyword>
<dbReference type="AlphaFoldDB" id="A0A1H6ESM3"/>
<evidence type="ECO:0000256" key="1">
    <source>
        <dbReference type="SAM" id="Phobius"/>
    </source>
</evidence>
<feature type="transmembrane region" description="Helical" evidence="1">
    <location>
        <begin position="112"/>
        <end position="132"/>
    </location>
</feature>
<organism evidence="2 3">
    <name type="scientific">Nonomuraea solani</name>
    <dbReference type="NCBI Taxonomy" id="1144553"/>
    <lineage>
        <taxon>Bacteria</taxon>
        <taxon>Bacillati</taxon>
        <taxon>Actinomycetota</taxon>
        <taxon>Actinomycetes</taxon>
        <taxon>Streptosporangiales</taxon>
        <taxon>Streptosporangiaceae</taxon>
        <taxon>Nonomuraea</taxon>
    </lineage>
</organism>
<dbReference type="Proteomes" id="UP000236732">
    <property type="component" value="Unassembled WGS sequence"/>
</dbReference>
<keyword evidence="3" id="KW-1185">Reference proteome</keyword>
<proteinExistence type="predicted"/>
<name>A0A1H6ESM3_9ACTN</name>
<evidence type="ECO:0000313" key="3">
    <source>
        <dbReference type="Proteomes" id="UP000236732"/>
    </source>
</evidence>
<accession>A0A1H6ESM3</accession>
<feature type="transmembrane region" description="Helical" evidence="1">
    <location>
        <begin position="53"/>
        <end position="71"/>
    </location>
</feature>
<dbReference type="OrthoDB" id="3436943at2"/>
<keyword evidence="1" id="KW-0472">Membrane</keyword>
<sequence length="141" mass="14812">MKIADAGIAWTGLYVASKVVFALEERLGVTGGPKVSPDGYLTYGPGEVASAQWANAGSGVLIMAILLAGRFRFRGRWTYRVTLAAHWLCTAVAAVGAAGMLGGAVLTDRGGAIFGAYCAVWAVLLCLATVDLRRRHRSVGR</sequence>
<protein>
    <submittedName>
        <fullName evidence="2">Uncharacterized protein</fullName>
    </submittedName>
</protein>
<dbReference type="RefSeq" id="WP_103961009.1">
    <property type="nucleotide sequence ID" value="NZ_FNVT01000014.1"/>
</dbReference>
<keyword evidence="1" id="KW-0812">Transmembrane</keyword>